<dbReference type="Pfam" id="PF22191">
    <property type="entry name" value="IBR_1"/>
    <property type="match status" value="1"/>
</dbReference>
<dbReference type="InterPro" id="IPR006086">
    <property type="entry name" value="XPG-I_dom"/>
</dbReference>
<dbReference type="Gene3D" id="3.40.50.1010">
    <property type="entry name" value="5'-nuclease"/>
    <property type="match status" value="1"/>
</dbReference>
<evidence type="ECO:0000256" key="20">
    <source>
        <dbReference type="ARBA" id="ARBA00023242"/>
    </source>
</evidence>
<dbReference type="InterPro" id="IPR036279">
    <property type="entry name" value="5-3_exonuclease_C_sf"/>
</dbReference>
<dbReference type="CDD" id="cd09908">
    <property type="entry name" value="H3TH_EXO1"/>
    <property type="match status" value="1"/>
</dbReference>
<dbReference type="PROSITE" id="PS51873">
    <property type="entry name" value="TRIAD"/>
    <property type="match status" value="1"/>
</dbReference>
<dbReference type="InterPro" id="IPR045840">
    <property type="entry name" value="Ariadne"/>
</dbReference>
<dbReference type="Pfam" id="PF00867">
    <property type="entry name" value="XPG_I"/>
    <property type="match status" value="1"/>
</dbReference>
<dbReference type="PANTHER" id="PTHR11081">
    <property type="entry name" value="FLAP ENDONUCLEASE FAMILY MEMBER"/>
    <property type="match status" value="1"/>
</dbReference>
<evidence type="ECO:0000256" key="12">
    <source>
        <dbReference type="ARBA" id="ARBA00022786"/>
    </source>
</evidence>
<dbReference type="InterPro" id="IPR008918">
    <property type="entry name" value="HhH2"/>
</dbReference>
<feature type="compositionally biased region" description="Low complexity" evidence="22">
    <location>
        <begin position="624"/>
        <end position="662"/>
    </location>
</feature>
<dbReference type="InterPro" id="IPR013083">
    <property type="entry name" value="Znf_RING/FYVE/PHD"/>
</dbReference>
<dbReference type="OrthoDB" id="26491at2759"/>
<keyword evidence="12" id="KW-0833">Ubl conjugation pathway</keyword>
<dbReference type="PANTHER" id="PTHR11081:SF65">
    <property type="entry name" value="DNA DAMAGE-INDUCIBLE PROTEIN DIN7-RELATED"/>
    <property type="match status" value="1"/>
</dbReference>
<dbReference type="InterPro" id="IPR019974">
    <property type="entry name" value="XPG_CS"/>
</dbReference>
<comment type="subcellular location">
    <subcellularLocation>
        <location evidence="3">Nucleus</location>
    </subcellularLocation>
</comment>
<evidence type="ECO:0000256" key="19">
    <source>
        <dbReference type="ARBA" id="ARBA00023204"/>
    </source>
</evidence>
<dbReference type="Gene3D" id="3.30.40.10">
    <property type="entry name" value="Zinc/RING finger domain, C3HC4 (zinc finger)"/>
    <property type="match status" value="1"/>
</dbReference>
<dbReference type="SMART" id="SM00647">
    <property type="entry name" value="IBR"/>
    <property type="match status" value="2"/>
</dbReference>
<keyword evidence="6" id="KW-0808">Transferase</keyword>
<evidence type="ECO:0000256" key="1">
    <source>
        <dbReference type="ARBA" id="ARBA00001798"/>
    </source>
</evidence>
<dbReference type="FunFam" id="3.40.50.1010:FF:000002">
    <property type="entry name" value="Exonuclease 1, putative"/>
    <property type="match status" value="1"/>
</dbReference>
<feature type="compositionally biased region" description="Low complexity" evidence="22">
    <location>
        <begin position="456"/>
        <end position="466"/>
    </location>
</feature>
<dbReference type="GO" id="GO:0061630">
    <property type="term" value="F:ubiquitin protein ligase activity"/>
    <property type="evidence" value="ECO:0007669"/>
    <property type="project" value="UniProtKB-EC"/>
</dbReference>
<dbReference type="Proteomes" id="UP000481858">
    <property type="component" value="Unassembled WGS sequence"/>
</dbReference>
<dbReference type="GO" id="GO:0006281">
    <property type="term" value="P:DNA repair"/>
    <property type="evidence" value="ECO:0007669"/>
    <property type="project" value="UniProtKB-KW"/>
</dbReference>
<accession>A0A7C8IHD6</accession>
<dbReference type="EC" id="2.3.2.31" evidence="5"/>
<evidence type="ECO:0000259" key="23">
    <source>
        <dbReference type="PROSITE" id="PS50089"/>
    </source>
</evidence>
<evidence type="ECO:0000256" key="3">
    <source>
        <dbReference type="ARBA" id="ARBA00004123"/>
    </source>
</evidence>
<keyword evidence="14" id="KW-0862">Zinc</keyword>
<keyword evidence="11 21" id="KW-0863">Zinc-finger</keyword>
<evidence type="ECO:0000256" key="10">
    <source>
        <dbReference type="ARBA" id="ARBA00022763"/>
    </source>
</evidence>
<dbReference type="InterPro" id="IPR037315">
    <property type="entry name" value="EXO1_H3TH"/>
</dbReference>
<keyword evidence="8" id="KW-0479">Metal-binding</keyword>
<sequence length="1327" mass="149026">MGIQGLLPLLKSIQRPTELKKFSGETFGVDAYGWLHRGAISCAIELAQGKPTQKYVDFAMNRVRMLKHFGVTPYMVFDGDFLPSKATTEASRSKRREEGRKIGLELLKAGKPSQAHQELQKAIDVTPEMARHLIEALKKANIPYVVAPYEADAQLVYLERQGITSGILSEDSDLLVFGAKRLITKLDQYGQCVEVNRRDFNACREVSFVGWDDRLFRQMAILSGCDYLDSIPSLGLKTAHRLLRKHKTVERIIRTLQFDGKHRIPADYLTLFNQAEKTFLYQWAFCPTSKQLVNLTPLPSDLSPDQLPFIGSFVEPQLAQRIAAGDVNPITKQEIVIPTPPSPRKRTASAAYRGSITPSQSLRETPKKPIDAYFKDHRRKPLAEMDPNCFNVNPDRMTEEGIQPIVFPLPRPYIDGADLTTTNPPRTYINGGRRSPRALRRRTEPISNLLAGDGRSLVSTSRRSTTGPETGAFRHPDNIVTGTNPRPPKKARLCDDAALGLSTREEKSRFFSPGGSKTRTVKKGEGYLMSDDSIEDALRELPDVEGWSRQPDRRKTIAVFQGESNYPKDNETDELGRSLDQVHEQPGAIIPDTPPKSALGRFSYVPNAVSRDPQPARIARRRSSISSTRSSLISLTPMSASSSQPSTARTTPAAQATPRLTPLQQLERKALSRGKESPTSKFVVPRAPKRHSHGRMSLDSIPANPAFVPLPPVDIAELEALNGPVGSEDLLIPEKPPAARNRRAPLKFPPPPDDTIPPITRKRKAAEATVSSSTTPDALPNKRVVLASAASASAAPPTPVTGMDSDEDFVSNMSSDDDIMQDDTDNDLSAAEEDFDVFDDEPDDDPNVIPYKSDKKKGVAFDVSYKVYDPEDIRHQQDEMIDEVNMILEMSKEDAGIMLRYFRWNKERLIDDYMDNSPKVLEAAGLGPSAPDLPKLEPLPGFMCDICCEDENGLLSFAMKCGHRYCVDCYRQYLAQKIREEGEAARIQCPSDGCHRIIDSRSLDLLVTTDLRDRYRELLNRTFVEDKDTLKWCPAPDCPNAVECAIKKKDLDKVVPTVACDCGHRFCFGCILNDHQPAPCELVKRWLKKCADDSETANWISANTKECPKCNSTIEKNGGCNHMTCRKCKHEFCWMCMGLWSEHGTSWYNCNRFEEKSGTDARDAQAKSRVSLERYLHYYNRYANHEQSARLDKDIYQKTEKKMVQLQTASGMSWIEVQYLNTASQALQTCRQTLKWTYAFAFYLARNNLTEIFEDNQKDLELAVEALSEMFEKPIAELADAKLKVDIMDKTAYCNKRRVILLEDTADNLANGRWSFNVDLKSTGNRR</sequence>
<dbReference type="CDD" id="cd09857">
    <property type="entry name" value="PIN_EXO1"/>
    <property type="match status" value="1"/>
</dbReference>
<keyword evidence="9" id="KW-0677">Repeat</keyword>
<evidence type="ECO:0000256" key="9">
    <source>
        <dbReference type="ARBA" id="ARBA00022737"/>
    </source>
</evidence>
<dbReference type="FunFam" id="1.10.150.20:FF:000011">
    <property type="entry name" value="exonuclease 1"/>
    <property type="match status" value="1"/>
</dbReference>
<dbReference type="SUPFAM" id="SSF57850">
    <property type="entry name" value="RING/U-box"/>
    <property type="match status" value="3"/>
</dbReference>
<evidence type="ECO:0000256" key="21">
    <source>
        <dbReference type="PROSITE-ProRule" id="PRU00175"/>
    </source>
</evidence>
<feature type="domain" description="RING-type" evidence="24">
    <location>
        <begin position="940"/>
        <end position="1154"/>
    </location>
</feature>
<gene>
    <name evidence="25" type="ORF">GQX73_g9872</name>
</gene>
<evidence type="ECO:0000256" key="8">
    <source>
        <dbReference type="ARBA" id="ARBA00022723"/>
    </source>
</evidence>
<dbReference type="SMART" id="SM00184">
    <property type="entry name" value="RING"/>
    <property type="match status" value="3"/>
</dbReference>
<dbReference type="SMART" id="SM00484">
    <property type="entry name" value="XPGI"/>
    <property type="match status" value="1"/>
</dbReference>
<keyword evidence="16" id="KW-0460">Magnesium</keyword>
<evidence type="ECO:0000256" key="16">
    <source>
        <dbReference type="ARBA" id="ARBA00022842"/>
    </source>
</evidence>
<feature type="compositionally biased region" description="Acidic residues" evidence="22">
    <location>
        <begin position="804"/>
        <end position="824"/>
    </location>
</feature>
<feature type="region of interest" description="Disordered" evidence="22">
    <location>
        <begin position="606"/>
        <end position="698"/>
    </location>
</feature>
<evidence type="ECO:0000313" key="26">
    <source>
        <dbReference type="Proteomes" id="UP000481858"/>
    </source>
</evidence>
<dbReference type="SUPFAM" id="SSF88723">
    <property type="entry name" value="PIN domain-like"/>
    <property type="match status" value="1"/>
</dbReference>
<dbReference type="GO" id="GO:0003677">
    <property type="term" value="F:DNA binding"/>
    <property type="evidence" value="ECO:0007669"/>
    <property type="project" value="UniProtKB-KW"/>
</dbReference>
<proteinExistence type="inferred from homology"/>
<evidence type="ECO:0000256" key="17">
    <source>
        <dbReference type="ARBA" id="ARBA00022881"/>
    </source>
</evidence>
<keyword evidence="18" id="KW-0238">DNA-binding</keyword>
<dbReference type="PRINTS" id="PR00853">
    <property type="entry name" value="XPGRADSUPER"/>
</dbReference>
<evidence type="ECO:0000256" key="11">
    <source>
        <dbReference type="ARBA" id="ARBA00022771"/>
    </source>
</evidence>
<comment type="cofactor">
    <cofactor evidence="2">
        <name>Mg(2+)</name>
        <dbReference type="ChEBI" id="CHEBI:18420"/>
    </cofactor>
</comment>
<dbReference type="InterPro" id="IPR017907">
    <property type="entry name" value="Znf_RING_CS"/>
</dbReference>
<keyword evidence="20" id="KW-0539">Nucleus</keyword>
<dbReference type="Pfam" id="PF19422">
    <property type="entry name" value="Ariadne"/>
    <property type="match status" value="1"/>
</dbReference>
<protein>
    <recommendedName>
        <fullName evidence="5">RBR-type E3 ubiquitin transferase</fullName>
        <ecNumber evidence="5">2.3.2.31</ecNumber>
    </recommendedName>
</protein>
<dbReference type="InterPro" id="IPR002867">
    <property type="entry name" value="IBR_dom"/>
</dbReference>
<feature type="domain" description="RING-type" evidence="23">
    <location>
        <begin position="944"/>
        <end position="992"/>
    </location>
</feature>
<feature type="region of interest" description="Disordered" evidence="22">
    <location>
        <begin position="456"/>
        <end position="491"/>
    </location>
</feature>
<dbReference type="InterPro" id="IPR001841">
    <property type="entry name" value="Znf_RING"/>
</dbReference>
<evidence type="ECO:0000256" key="15">
    <source>
        <dbReference type="ARBA" id="ARBA00022839"/>
    </source>
</evidence>
<comment type="catalytic activity">
    <reaction evidence="1">
        <text>[E2 ubiquitin-conjugating enzyme]-S-ubiquitinyl-L-cysteine + [acceptor protein]-L-lysine = [E2 ubiquitin-conjugating enzyme]-L-cysteine + [acceptor protein]-N(6)-ubiquitinyl-L-lysine.</text>
        <dbReference type="EC" id="2.3.2.31"/>
    </reaction>
</comment>
<feature type="region of interest" description="Disordered" evidence="22">
    <location>
        <begin position="418"/>
        <end position="439"/>
    </location>
</feature>
<evidence type="ECO:0000259" key="24">
    <source>
        <dbReference type="PROSITE" id="PS51873"/>
    </source>
</evidence>
<name>A0A7C8IHD6_9PEZI</name>
<dbReference type="SMART" id="SM00279">
    <property type="entry name" value="HhH2"/>
    <property type="match status" value="1"/>
</dbReference>
<comment type="caution">
    <text evidence="25">The sequence shown here is derived from an EMBL/GenBank/DDBJ whole genome shotgun (WGS) entry which is preliminary data.</text>
</comment>
<dbReference type="GO" id="GO:0005634">
    <property type="term" value="C:nucleus"/>
    <property type="evidence" value="ECO:0007669"/>
    <property type="project" value="UniProtKB-SubCell"/>
</dbReference>
<evidence type="ECO:0000256" key="18">
    <source>
        <dbReference type="ARBA" id="ARBA00023125"/>
    </source>
</evidence>
<dbReference type="Pfam" id="PF21235">
    <property type="entry name" value="UBA_ARI1"/>
    <property type="match status" value="1"/>
</dbReference>
<keyword evidence="26" id="KW-1185">Reference proteome</keyword>
<dbReference type="Gene3D" id="1.20.120.1750">
    <property type="match status" value="1"/>
</dbReference>
<keyword evidence="15" id="KW-0269">Exonuclease</keyword>
<evidence type="ECO:0000256" key="4">
    <source>
        <dbReference type="ARBA" id="ARBA00010563"/>
    </source>
</evidence>
<organism evidence="25 26">
    <name type="scientific">Xylaria multiplex</name>
    <dbReference type="NCBI Taxonomy" id="323545"/>
    <lineage>
        <taxon>Eukaryota</taxon>
        <taxon>Fungi</taxon>
        <taxon>Dikarya</taxon>
        <taxon>Ascomycota</taxon>
        <taxon>Pezizomycotina</taxon>
        <taxon>Sordariomycetes</taxon>
        <taxon>Xylariomycetidae</taxon>
        <taxon>Xylariales</taxon>
        <taxon>Xylariaceae</taxon>
        <taxon>Xylaria</taxon>
    </lineage>
</organism>
<dbReference type="Pfam" id="PF01485">
    <property type="entry name" value="IBR"/>
    <property type="match status" value="1"/>
</dbReference>
<keyword evidence="17" id="KW-0267">Excision nuclease</keyword>
<dbReference type="EMBL" id="WUBL01000187">
    <property type="protein sequence ID" value="KAF2963701.1"/>
    <property type="molecule type" value="Genomic_DNA"/>
</dbReference>
<dbReference type="InterPro" id="IPR044752">
    <property type="entry name" value="PIN-like_EXO1"/>
</dbReference>
<evidence type="ECO:0000256" key="7">
    <source>
        <dbReference type="ARBA" id="ARBA00022722"/>
    </source>
</evidence>
<dbReference type="InterPro" id="IPR029060">
    <property type="entry name" value="PIN-like_dom_sf"/>
</dbReference>
<evidence type="ECO:0000313" key="25">
    <source>
        <dbReference type="EMBL" id="KAF2963701.1"/>
    </source>
</evidence>
<feature type="region of interest" description="Disordered" evidence="22">
    <location>
        <begin position="732"/>
        <end position="824"/>
    </location>
</feature>
<keyword evidence="7" id="KW-0540">Nuclease</keyword>
<dbReference type="GO" id="GO:0008270">
    <property type="term" value="F:zinc ion binding"/>
    <property type="evidence" value="ECO:0007669"/>
    <property type="project" value="UniProtKB-KW"/>
</dbReference>
<evidence type="ECO:0000256" key="5">
    <source>
        <dbReference type="ARBA" id="ARBA00012251"/>
    </source>
</evidence>
<dbReference type="CDD" id="cd20356">
    <property type="entry name" value="Rcat_RBR_HHARI-like"/>
    <property type="match status" value="1"/>
</dbReference>
<dbReference type="Pfam" id="PF00752">
    <property type="entry name" value="XPG_N"/>
    <property type="match status" value="1"/>
</dbReference>
<dbReference type="CDD" id="cd16625">
    <property type="entry name" value="RING-HC_RBR_HEL2-like"/>
    <property type="match status" value="1"/>
</dbReference>
<comment type="similarity">
    <text evidence="4">Belongs to the XPG/RAD2 endonuclease family. EXO1 subfamily.</text>
</comment>
<dbReference type="InParanoid" id="A0A7C8IHD6"/>
<dbReference type="CDD" id="cd20346">
    <property type="entry name" value="BRcat_RBR_ANKIB1"/>
    <property type="match status" value="1"/>
</dbReference>
<evidence type="ECO:0000256" key="6">
    <source>
        <dbReference type="ARBA" id="ARBA00022679"/>
    </source>
</evidence>
<dbReference type="InterPro" id="IPR006084">
    <property type="entry name" value="XPG/Rad2"/>
</dbReference>
<evidence type="ECO:0000256" key="2">
    <source>
        <dbReference type="ARBA" id="ARBA00001946"/>
    </source>
</evidence>
<dbReference type="PROSITE" id="PS50089">
    <property type="entry name" value="ZF_RING_2"/>
    <property type="match status" value="1"/>
</dbReference>
<dbReference type="PROSITE" id="PS00518">
    <property type="entry name" value="ZF_RING_1"/>
    <property type="match status" value="3"/>
</dbReference>
<dbReference type="PROSITE" id="PS00842">
    <property type="entry name" value="XPG_2"/>
    <property type="match status" value="1"/>
</dbReference>
<reference evidence="25 26" key="1">
    <citation type="submission" date="2019-12" db="EMBL/GenBank/DDBJ databases">
        <title>Draft genome sequence of the ascomycete Xylaria multiplex DSM 110363.</title>
        <authorList>
            <person name="Buettner E."/>
            <person name="Kellner H."/>
        </authorList>
    </citation>
    <scope>NUCLEOTIDE SEQUENCE [LARGE SCALE GENOMIC DNA]</scope>
    <source>
        <strain evidence="25 26">DSM 110363</strain>
    </source>
</reference>
<dbReference type="FunFam" id="3.30.40.10:FF:000019">
    <property type="entry name" value="RBR-type E3 ubiquitin transferase"/>
    <property type="match status" value="1"/>
</dbReference>
<keyword evidence="13" id="KW-0378">Hydrolase</keyword>
<dbReference type="InterPro" id="IPR048962">
    <property type="entry name" value="ARIH1-like_UBL"/>
</dbReference>
<dbReference type="SMART" id="SM00485">
    <property type="entry name" value="XPGN"/>
    <property type="match status" value="1"/>
</dbReference>
<evidence type="ECO:0000256" key="13">
    <source>
        <dbReference type="ARBA" id="ARBA00022801"/>
    </source>
</evidence>
<evidence type="ECO:0000256" key="22">
    <source>
        <dbReference type="SAM" id="MobiDB-lite"/>
    </source>
</evidence>
<evidence type="ECO:0000256" key="14">
    <source>
        <dbReference type="ARBA" id="ARBA00022833"/>
    </source>
</evidence>
<dbReference type="GO" id="GO:0017108">
    <property type="term" value="F:5'-flap endonuclease activity"/>
    <property type="evidence" value="ECO:0007669"/>
    <property type="project" value="TreeGrafter"/>
</dbReference>
<dbReference type="InterPro" id="IPR006085">
    <property type="entry name" value="XPG_DNA_repair_N"/>
</dbReference>
<dbReference type="SUPFAM" id="SSF47807">
    <property type="entry name" value="5' to 3' exonuclease, C-terminal subdomain"/>
    <property type="match status" value="1"/>
</dbReference>
<feature type="compositionally biased region" description="Basic and acidic residues" evidence="22">
    <location>
        <begin position="666"/>
        <end position="678"/>
    </location>
</feature>
<dbReference type="GO" id="GO:0035312">
    <property type="term" value="F:5'-3' DNA exonuclease activity"/>
    <property type="evidence" value="ECO:0007669"/>
    <property type="project" value="InterPro"/>
</dbReference>
<dbReference type="InterPro" id="IPR044066">
    <property type="entry name" value="TRIAD_supradom"/>
</dbReference>
<dbReference type="FunFam" id="1.20.120.1750:FF:000007">
    <property type="entry name" value="RBR-type E3 ubiquitin transferase"/>
    <property type="match status" value="1"/>
</dbReference>
<dbReference type="Gene3D" id="1.10.150.20">
    <property type="entry name" value="5' to 3' exonuclease, C-terminal subdomain"/>
    <property type="match status" value="1"/>
</dbReference>
<keyword evidence="10" id="KW-0227">DNA damage</keyword>
<keyword evidence="19" id="KW-0234">DNA repair</keyword>